<organism evidence="2 3">
    <name type="scientific">Roseobacter sinensis</name>
    <dbReference type="NCBI Taxonomy" id="2931391"/>
    <lineage>
        <taxon>Bacteria</taxon>
        <taxon>Pseudomonadati</taxon>
        <taxon>Pseudomonadota</taxon>
        <taxon>Alphaproteobacteria</taxon>
        <taxon>Rhodobacterales</taxon>
        <taxon>Roseobacteraceae</taxon>
        <taxon>Roseobacter</taxon>
    </lineage>
</organism>
<keyword evidence="3" id="KW-1185">Reference proteome</keyword>
<reference evidence="2 3" key="1">
    <citation type="submission" date="2022-04" db="EMBL/GenBank/DDBJ databases">
        <title>Roseobacter sp. WL0113 is a bacterium isolated from neritic sediment.</title>
        <authorList>
            <person name="Wang L."/>
            <person name="He W."/>
            <person name="Zhang D.-F."/>
        </authorList>
    </citation>
    <scope>NUCLEOTIDE SEQUENCE [LARGE SCALE GENOMIC DNA]</scope>
    <source>
        <strain evidence="2 3">WL0113</strain>
    </source>
</reference>
<dbReference type="InterPro" id="IPR000700">
    <property type="entry name" value="PAS-assoc_C"/>
</dbReference>
<dbReference type="EMBL" id="JALIEB010000021">
    <property type="protein sequence ID" value="MCV3273867.1"/>
    <property type="molecule type" value="Genomic_DNA"/>
</dbReference>
<dbReference type="SMART" id="SM00086">
    <property type="entry name" value="PAC"/>
    <property type="match status" value="1"/>
</dbReference>
<dbReference type="InterPro" id="IPR000014">
    <property type="entry name" value="PAS"/>
</dbReference>
<evidence type="ECO:0000259" key="1">
    <source>
        <dbReference type="PROSITE" id="PS50113"/>
    </source>
</evidence>
<dbReference type="NCBIfam" id="TIGR00229">
    <property type="entry name" value="sensory_box"/>
    <property type="match status" value="1"/>
</dbReference>
<name>A0ABT3BJX3_9RHOB</name>
<dbReference type="PROSITE" id="PS50113">
    <property type="entry name" value="PAC"/>
    <property type="match status" value="1"/>
</dbReference>
<protein>
    <submittedName>
        <fullName evidence="2">PAS domain-containing protein</fullName>
    </submittedName>
</protein>
<dbReference type="Pfam" id="PF13426">
    <property type="entry name" value="PAS_9"/>
    <property type="match status" value="1"/>
</dbReference>
<dbReference type="InterPro" id="IPR035965">
    <property type="entry name" value="PAS-like_dom_sf"/>
</dbReference>
<dbReference type="InterPro" id="IPR001610">
    <property type="entry name" value="PAC"/>
</dbReference>
<gene>
    <name evidence="2" type="ORF">MUB52_20730</name>
</gene>
<dbReference type="SUPFAM" id="SSF55785">
    <property type="entry name" value="PYP-like sensor domain (PAS domain)"/>
    <property type="match status" value="1"/>
</dbReference>
<evidence type="ECO:0000313" key="3">
    <source>
        <dbReference type="Proteomes" id="UP001208690"/>
    </source>
</evidence>
<dbReference type="Gene3D" id="3.30.450.20">
    <property type="entry name" value="PAS domain"/>
    <property type="match status" value="1"/>
</dbReference>
<evidence type="ECO:0000313" key="2">
    <source>
        <dbReference type="EMBL" id="MCV3273867.1"/>
    </source>
</evidence>
<dbReference type="CDD" id="cd00130">
    <property type="entry name" value="PAS"/>
    <property type="match status" value="1"/>
</dbReference>
<comment type="caution">
    <text evidence="2">The sequence shown here is derived from an EMBL/GenBank/DDBJ whole genome shotgun (WGS) entry which is preliminary data.</text>
</comment>
<feature type="domain" description="PAC" evidence="1">
    <location>
        <begin position="76"/>
        <end position="129"/>
    </location>
</feature>
<proteinExistence type="predicted"/>
<dbReference type="RefSeq" id="WP_263846073.1">
    <property type="nucleotide sequence ID" value="NZ_JALIEB010000021.1"/>
</dbReference>
<accession>A0ABT3BJX3</accession>
<sequence length="148" mass="16933">MDNRLLHDFAEIASDWFWETDAEHRFTFFSDRLSEVVGVPAETFLGISRAEVPKGSFEEDLWKAHIADLQARRPFRDFLYQAKRPADGSTFWVRTSGQPVFSEDGTFLGYRGTGSDVTAEVLARQQLEQSNAELKERNSDLLNAKRTI</sequence>
<dbReference type="Proteomes" id="UP001208690">
    <property type="component" value="Unassembled WGS sequence"/>
</dbReference>